<protein>
    <submittedName>
        <fullName evidence="2">Uncharacterized protein</fullName>
    </submittedName>
</protein>
<feature type="region of interest" description="Disordered" evidence="1">
    <location>
        <begin position="32"/>
        <end position="56"/>
    </location>
</feature>
<gene>
    <name evidence="2" type="ORF">ABT39_MTgene4167</name>
</gene>
<geneLocation type="mitochondrion" evidence="2"/>
<keyword evidence="2" id="KW-0496">Mitochondrion</keyword>
<dbReference type="EMBL" id="LKAM01000004">
    <property type="protein sequence ID" value="KUM48831.1"/>
    <property type="molecule type" value="Genomic_DNA"/>
</dbReference>
<evidence type="ECO:0000313" key="2">
    <source>
        <dbReference type="EMBL" id="KUM48831.1"/>
    </source>
</evidence>
<evidence type="ECO:0000256" key="1">
    <source>
        <dbReference type="SAM" id="MobiDB-lite"/>
    </source>
</evidence>
<organism evidence="2">
    <name type="scientific">Picea glauca</name>
    <name type="common">White spruce</name>
    <name type="synonym">Pinus glauca</name>
    <dbReference type="NCBI Taxonomy" id="3330"/>
    <lineage>
        <taxon>Eukaryota</taxon>
        <taxon>Viridiplantae</taxon>
        <taxon>Streptophyta</taxon>
        <taxon>Embryophyta</taxon>
        <taxon>Tracheophyta</taxon>
        <taxon>Spermatophyta</taxon>
        <taxon>Pinopsida</taxon>
        <taxon>Pinidae</taxon>
        <taxon>Conifers I</taxon>
        <taxon>Pinales</taxon>
        <taxon>Pinaceae</taxon>
        <taxon>Picea</taxon>
    </lineage>
</organism>
<sequence>MSIRLIYDVVVFVDQIATPFFVAQQPTQLLAKQPLPHPSSESSVLPLPHPASVQSR</sequence>
<comment type="caution">
    <text evidence="2">The sequence shown here is derived from an EMBL/GenBank/DDBJ whole genome shotgun (WGS) entry which is preliminary data.</text>
</comment>
<name>A0A124GNH3_PICGL</name>
<dbReference type="AlphaFoldDB" id="A0A124GNH3"/>
<accession>A0A124GNH3</accession>
<proteinExistence type="predicted"/>
<reference evidence="2" key="1">
    <citation type="journal article" date="2015" name="Genome Biol. Evol.">
        <title>Organellar Genomes of White Spruce (Picea glauca): Assembly and Annotation.</title>
        <authorList>
            <person name="Jackman S.D."/>
            <person name="Warren R.L."/>
            <person name="Gibb E.A."/>
            <person name="Vandervalk B.P."/>
            <person name="Mohamadi H."/>
            <person name="Chu J."/>
            <person name="Raymond A."/>
            <person name="Pleasance S."/>
            <person name="Coope R."/>
            <person name="Wildung M.R."/>
            <person name="Ritland C.E."/>
            <person name="Bousquet J."/>
            <person name="Jones S.J."/>
            <person name="Bohlmann J."/>
            <person name="Birol I."/>
        </authorList>
    </citation>
    <scope>NUCLEOTIDE SEQUENCE [LARGE SCALE GENOMIC DNA]</scope>
    <source>
        <tissue evidence="2">Flushing bud</tissue>
    </source>
</reference>